<dbReference type="InterPro" id="IPR009081">
    <property type="entry name" value="PP-bd_ACP"/>
</dbReference>
<name>A0A7G6U1P0_9BRAD</name>
<dbReference type="KEGG" id="trb:HB776_18215"/>
<evidence type="ECO:0000313" key="3">
    <source>
        <dbReference type="Proteomes" id="UP000515291"/>
    </source>
</evidence>
<dbReference type="SUPFAM" id="SSF47336">
    <property type="entry name" value="ACP-like"/>
    <property type="match status" value="1"/>
</dbReference>
<dbReference type="RefSeq" id="WP_184511818.1">
    <property type="nucleotide sequence ID" value="NZ_CP050292.1"/>
</dbReference>
<gene>
    <name evidence="2" type="ORF">HB776_18215</name>
</gene>
<feature type="domain" description="Carrier" evidence="1">
    <location>
        <begin position="1"/>
        <end position="77"/>
    </location>
</feature>
<dbReference type="Proteomes" id="UP000515291">
    <property type="component" value="Chromosome"/>
</dbReference>
<evidence type="ECO:0000313" key="2">
    <source>
        <dbReference type="EMBL" id="QND72922.1"/>
    </source>
</evidence>
<reference evidence="3" key="1">
    <citation type="journal article" date="2020" name="Mol. Plant Microbe">
        <title>Rhizobial microsymbionts of the narrowly endemic Oxytropis species growing in Kamchatka are characterized by significant genetic diversity and possess a set of genes that are associated with T3SS and T6SS secretion systems and can affect the development of symbiosis.</title>
        <authorList>
            <person name="Safronova V."/>
            <person name="Guro P."/>
            <person name="Sazanova A."/>
            <person name="Kuznetsova I."/>
            <person name="Belimov A."/>
            <person name="Yakubov V."/>
            <person name="Chirak E."/>
            <person name="Afonin A."/>
            <person name="Gogolev Y."/>
            <person name="Andronov E."/>
            <person name="Tikhonovich I."/>
        </authorList>
    </citation>
    <scope>NUCLEOTIDE SEQUENCE [LARGE SCALE GENOMIC DNA]</scope>
    <source>
        <strain evidence="3">581</strain>
    </source>
</reference>
<dbReference type="InterPro" id="IPR036736">
    <property type="entry name" value="ACP-like_sf"/>
</dbReference>
<sequence length="81" mass="8859">MRDRVRTIVGSLNLLPVPVDGLSDQDNLFDAGMTSFGSVQLMMAIEEEFDIEFPNSLLTRKTFATLGGLIAAVEQLVSEKV</sequence>
<dbReference type="NCBIfam" id="NF005480">
    <property type="entry name" value="PRK07081.1"/>
    <property type="match status" value="1"/>
</dbReference>
<organism evidence="2 3">
    <name type="scientific">Tardiphaga robiniae</name>
    <dbReference type="NCBI Taxonomy" id="943830"/>
    <lineage>
        <taxon>Bacteria</taxon>
        <taxon>Pseudomonadati</taxon>
        <taxon>Pseudomonadota</taxon>
        <taxon>Alphaproteobacteria</taxon>
        <taxon>Hyphomicrobiales</taxon>
        <taxon>Nitrobacteraceae</taxon>
        <taxon>Tardiphaga</taxon>
    </lineage>
</organism>
<proteinExistence type="predicted"/>
<dbReference type="PROSITE" id="PS50075">
    <property type="entry name" value="CARRIER"/>
    <property type="match status" value="1"/>
</dbReference>
<dbReference type="AlphaFoldDB" id="A0A7G6U1P0"/>
<evidence type="ECO:0000259" key="1">
    <source>
        <dbReference type="PROSITE" id="PS50075"/>
    </source>
</evidence>
<protein>
    <submittedName>
        <fullName evidence="2">Acyl carrier protein</fullName>
    </submittedName>
</protein>
<dbReference type="Gene3D" id="1.10.1200.10">
    <property type="entry name" value="ACP-like"/>
    <property type="match status" value="1"/>
</dbReference>
<dbReference type="Pfam" id="PF00550">
    <property type="entry name" value="PP-binding"/>
    <property type="match status" value="1"/>
</dbReference>
<accession>A0A7G6U1P0</accession>
<dbReference type="EMBL" id="CP050292">
    <property type="protein sequence ID" value="QND72922.1"/>
    <property type="molecule type" value="Genomic_DNA"/>
</dbReference>